<dbReference type="SUPFAM" id="SSF56672">
    <property type="entry name" value="DNA/RNA polymerases"/>
    <property type="match status" value="1"/>
</dbReference>
<dbReference type="Gene3D" id="1.10.150.20">
    <property type="entry name" value="5' to 3' exonuclease, C-terminal subdomain"/>
    <property type="match status" value="1"/>
</dbReference>
<dbReference type="Pfam" id="PF11798">
    <property type="entry name" value="IMS_HHH"/>
    <property type="match status" value="1"/>
</dbReference>
<dbReference type="GO" id="GO:0003684">
    <property type="term" value="F:damaged DNA binding"/>
    <property type="evidence" value="ECO:0007669"/>
    <property type="project" value="InterPro"/>
</dbReference>
<dbReference type="PANTHER" id="PTHR11076">
    <property type="entry name" value="DNA REPAIR POLYMERASE UMUC / TRANSFERASE FAMILY MEMBER"/>
    <property type="match status" value="1"/>
</dbReference>
<dbReference type="Gene3D" id="3.30.1490.100">
    <property type="entry name" value="DNA polymerase, Y-family, little finger domain"/>
    <property type="match status" value="1"/>
</dbReference>
<dbReference type="STRING" id="1167632.GCA_000286335_01617"/>
<dbReference type="GO" id="GO:0042276">
    <property type="term" value="P:error-prone translesion synthesis"/>
    <property type="evidence" value="ECO:0007669"/>
    <property type="project" value="TreeGrafter"/>
</dbReference>
<dbReference type="PANTHER" id="PTHR11076:SF35">
    <property type="entry name" value="DNA REPAIR PROTEIN HOMOLOG YOBH"/>
    <property type="match status" value="1"/>
</dbReference>
<organism evidence="7 8">
    <name type="scientific">Mammaliicoccus vitulinus</name>
    <dbReference type="NCBI Taxonomy" id="71237"/>
    <lineage>
        <taxon>Bacteria</taxon>
        <taxon>Bacillati</taxon>
        <taxon>Bacillota</taxon>
        <taxon>Bacilli</taxon>
        <taxon>Bacillales</taxon>
        <taxon>Staphylococcaceae</taxon>
        <taxon>Mammaliicoccus</taxon>
    </lineage>
</organism>
<evidence type="ECO:0000256" key="2">
    <source>
        <dbReference type="ARBA" id="ARBA00022457"/>
    </source>
</evidence>
<keyword evidence="2" id="KW-0515">Mutator protein</keyword>
<dbReference type="Pfam" id="PF11799">
    <property type="entry name" value="IMS_C"/>
    <property type="match status" value="1"/>
</dbReference>
<protein>
    <submittedName>
        <fullName evidence="7">DNA repair protein</fullName>
    </submittedName>
</protein>
<dbReference type="GO" id="GO:0003887">
    <property type="term" value="F:DNA-directed DNA polymerase activity"/>
    <property type="evidence" value="ECO:0007669"/>
    <property type="project" value="UniProtKB-KW"/>
</dbReference>
<dbReference type="Gene3D" id="3.30.70.270">
    <property type="match status" value="1"/>
</dbReference>
<evidence type="ECO:0000259" key="6">
    <source>
        <dbReference type="PROSITE" id="PS50173"/>
    </source>
</evidence>
<dbReference type="InterPro" id="IPR001126">
    <property type="entry name" value="UmuC"/>
</dbReference>
<name>A0A2T4PRC7_9STAP</name>
<proteinExistence type="inferred from homology"/>
<dbReference type="GO" id="GO:0009432">
    <property type="term" value="P:SOS response"/>
    <property type="evidence" value="ECO:0007669"/>
    <property type="project" value="TreeGrafter"/>
</dbReference>
<dbReference type="Gene3D" id="3.40.1170.60">
    <property type="match status" value="1"/>
</dbReference>
<dbReference type="SUPFAM" id="SSF100879">
    <property type="entry name" value="Lesion bypass DNA polymerase (Y-family), little finger domain"/>
    <property type="match status" value="1"/>
</dbReference>
<keyword evidence="4" id="KW-0808">Transferase</keyword>
<keyword evidence="3" id="KW-0227">DNA damage</keyword>
<evidence type="ECO:0000313" key="7">
    <source>
        <dbReference type="EMBL" id="PTI28519.1"/>
    </source>
</evidence>
<dbReference type="InterPro" id="IPR036775">
    <property type="entry name" value="DNA_pol_Y-fam_lit_finger_sf"/>
</dbReference>
<dbReference type="InterPro" id="IPR050116">
    <property type="entry name" value="DNA_polymerase-Y"/>
</dbReference>
<dbReference type="InterPro" id="IPR043502">
    <property type="entry name" value="DNA/RNA_pol_sf"/>
</dbReference>
<feature type="domain" description="UmuC" evidence="6">
    <location>
        <begin position="12"/>
        <end position="201"/>
    </location>
</feature>
<dbReference type="Proteomes" id="UP000241209">
    <property type="component" value="Unassembled WGS sequence"/>
</dbReference>
<reference evidence="7 8" key="1">
    <citation type="journal article" date="2016" name="Front. Microbiol.">
        <title>Comprehensive Phylogenetic Analysis of Bovine Non-aureus Staphylococci Species Based on Whole-Genome Sequencing.</title>
        <authorList>
            <person name="Naushad S."/>
            <person name="Barkema H.W."/>
            <person name="Luby C."/>
            <person name="Condas L.A."/>
            <person name="Nobrega D.B."/>
            <person name="Carson D.A."/>
            <person name="De Buck J."/>
        </authorList>
    </citation>
    <scope>NUCLEOTIDE SEQUENCE [LARGE SCALE GENOMIC DNA]</scope>
    <source>
        <strain evidence="7 8">SNUC 2204</strain>
    </source>
</reference>
<keyword evidence="5" id="KW-0234">DNA repair</keyword>
<sequence length="407" mass="47879">MYKYRLRENRYILCIDQSSFFANVSCVSKGINPVEHKLAVISDTKRQGAIVIDATEPLKGIGIETGSRLFEIPHRSDIYIINPNMNHYVNDSLAIYKVLLQYVDCKDVKQFNIDEIFIDITYIYKYYCSSPKEFANMLMEKIEHETQLKCPIGIGPNMFMSKMALKSEAKVNKQLIAEWKYEDIPTKLWPIHPFNKMWGINHRVEKNLNDLGIFTVRDLAHYPLNKLMKLYGEIGKELHLNSNGFDLNNIQDAHRLLKPSISCDIELTRDYQYYEMKSMILEIVESLTMQLRSRNLLVKSISFSMKSRKNDRISKQYTLKDGTNITMDIFRVIWSFTEQLCDKQEKYHELNISLNNFVPERARELNTFIDKFERERNEALEILIKETKRKQKVNRQSNSPLRLSNVN</sequence>
<dbReference type="InterPro" id="IPR017961">
    <property type="entry name" value="DNA_pol_Y-fam_little_finger"/>
</dbReference>
<dbReference type="EMBL" id="PZFK01000027">
    <property type="protein sequence ID" value="PTI28519.1"/>
    <property type="molecule type" value="Genomic_DNA"/>
</dbReference>
<comment type="similarity">
    <text evidence="1">Belongs to the DNA polymerase type-Y family.</text>
</comment>
<dbReference type="Pfam" id="PF00817">
    <property type="entry name" value="IMS"/>
    <property type="match status" value="1"/>
</dbReference>
<dbReference type="InterPro" id="IPR024728">
    <property type="entry name" value="PolY_HhH_motif"/>
</dbReference>
<keyword evidence="4" id="KW-0239">DNA-directed DNA polymerase</keyword>
<comment type="caution">
    <text evidence="7">The sequence shown here is derived from an EMBL/GenBank/DDBJ whole genome shotgun (WGS) entry which is preliminary data.</text>
</comment>
<evidence type="ECO:0000256" key="4">
    <source>
        <dbReference type="ARBA" id="ARBA00022932"/>
    </source>
</evidence>
<dbReference type="RefSeq" id="WP_107557246.1">
    <property type="nucleotide sequence ID" value="NZ_PZFK01000027.1"/>
</dbReference>
<accession>A0A2T4PRC7</accession>
<evidence type="ECO:0000313" key="8">
    <source>
        <dbReference type="Proteomes" id="UP000241209"/>
    </source>
</evidence>
<keyword evidence="4" id="KW-0548">Nucleotidyltransferase</keyword>
<gene>
    <name evidence="7" type="ORF">BU072_11320</name>
</gene>
<evidence type="ECO:0000256" key="3">
    <source>
        <dbReference type="ARBA" id="ARBA00022763"/>
    </source>
</evidence>
<dbReference type="PROSITE" id="PS50173">
    <property type="entry name" value="UMUC"/>
    <property type="match status" value="1"/>
</dbReference>
<evidence type="ECO:0000256" key="1">
    <source>
        <dbReference type="ARBA" id="ARBA00010945"/>
    </source>
</evidence>
<dbReference type="AlphaFoldDB" id="A0A2T4PRC7"/>
<dbReference type="GO" id="GO:0006281">
    <property type="term" value="P:DNA repair"/>
    <property type="evidence" value="ECO:0007669"/>
    <property type="project" value="UniProtKB-KW"/>
</dbReference>
<evidence type="ECO:0000256" key="5">
    <source>
        <dbReference type="ARBA" id="ARBA00023204"/>
    </source>
</evidence>
<dbReference type="GO" id="GO:0005829">
    <property type="term" value="C:cytosol"/>
    <property type="evidence" value="ECO:0007669"/>
    <property type="project" value="TreeGrafter"/>
</dbReference>
<dbReference type="InterPro" id="IPR043128">
    <property type="entry name" value="Rev_trsase/Diguanyl_cyclase"/>
</dbReference>